<reference evidence="1" key="1">
    <citation type="journal article" date="2023" name="Plant J.">
        <title>The genome of the king protea, Protea cynaroides.</title>
        <authorList>
            <person name="Chang J."/>
            <person name="Duong T.A."/>
            <person name="Schoeman C."/>
            <person name="Ma X."/>
            <person name="Roodt D."/>
            <person name="Barker N."/>
            <person name="Li Z."/>
            <person name="Van de Peer Y."/>
            <person name="Mizrachi E."/>
        </authorList>
    </citation>
    <scope>NUCLEOTIDE SEQUENCE</scope>
    <source>
        <tissue evidence="1">Young leaves</tissue>
    </source>
</reference>
<evidence type="ECO:0000313" key="1">
    <source>
        <dbReference type="EMBL" id="KAJ4951823.1"/>
    </source>
</evidence>
<evidence type="ECO:0000313" key="2">
    <source>
        <dbReference type="Proteomes" id="UP001141806"/>
    </source>
</evidence>
<dbReference type="Proteomes" id="UP001141806">
    <property type="component" value="Unassembled WGS sequence"/>
</dbReference>
<name>A0A9Q0GQC3_9MAGN</name>
<gene>
    <name evidence="1" type="ORF">NE237_028655</name>
</gene>
<organism evidence="1 2">
    <name type="scientific">Protea cynaroides</name>
    <dbReference type="NCBI Taxonomy" id="273540"/>
    <lineage>
        <taxon>Eukaryota</taxon>
        <taxon>Viridiplantae</taxon>
        <taxon>Streptophyta</taxon>
        <taxon>Embryophyta</taxon>
        <taxon>Tracheophyta</taxon>
        <taxon>Spermatophyta</taxon>
        <taxon>Magnoliopsida</taxon>
        <taxon>Proteales</taxon>
        <taxon>Proteaceae</taxon>
        <taxon>Protea</taxon>
    </lineage>
</organism>
<comment type="caution">
    <text evidence="1">The sequence shown here is derived from an EMBL/GenBank/DDBJ whole genome shotgun (WGS) entry which is preliminary data.</text>
</comment>
<protein>
    <submittedName>
        <fullName evidence="1">Uncharacterized protein</fullName>
    </submittedName>
</protein>
<dbReference type="EMBL" id="JAMYWD010000012">
    <property type="protein sequence ID" value="KAJ4951823.1"/>
    <property type="molecule type" value="Genomic_DNA"/>
</dbReference>
<keyword evidence="2" id="KW-1185">Reference proteome</keyword>
<proteinExistence type="predicted"/>
<accession>A0A9Q0GQC3</accession>
<dbReference type="AlphaFoldDB" id="A0A9Q0GQC3"/>
<sequence length="170" mass="18963">MGIKVRNPPALATEEYDERMVRWRTPDGCFTSSPVSSASAVASKEAAAVPVPAGKDCRCEARKIAVIRRVTTIQQIDEILLEDHLFSQLNLQQWIFYCGKTAASEPQPCRIWYGSLVEPSIMERHWVQNGEFAVECLPCSWIGFQAIQAGPRFPSLITTAVPSHSHVIYT</sequence>